<dbReference type="GO" id="GO:0046872">
    <property type="term" value="F:metal ion binding"/>
    <property type="evidence" value="ECO:0007669"/>
    <property type="project" value="InterPro"/>
</dbReference>
<dbReference type="STRING" id="1629.IV50_GL001119"/>
<dbReference type="InterPro" id="IPR034733">
    <property type="entry name" value="AcCoA_carboxyl_beta"/>
</dbReference>
<dbReference type="EMBL" id="UHIV01000006">
    <property type="protein sequence ID" value="SUP61101.1"/>
    <property type="molecule type" value="Genomic_DNA"/>
</dbReference>
<keyword evidence="7" id="KW-0464">Manganese</keyword>
<dbReference type="Gene3D" id="3.30.470.20">
    <property type="entry name" value="ATP-grasp fold, B domain"/>
    <property type="match status" value="1"/>
</dbReference>
<dbReference type="PROSITE" id="PS00866">
    <property type="entry name" value="CPSASE_1"/>
    <property type="match status" value="1"/>
</dbReference>
<dbReference type="AlphaFoldDB" id="A0A380P7B1"/>
<evidence type="ECO:0000259" key="12">
    <source>
        <dbReference type="PROSITE" id="PS50980"/>
    </source>
</evidence>
<dbReference type="EC" id="6.3.4.14" evidence="3"/>
<dbReference type="FunFam" id="3.30.1490.20:FF:000018">
    <property type="entry name" value="Biotin carboxylase"/>
    <property type="match status" value="1"/>
</dbReference>
<dbReference type="InterPro" id="IPR050856">
    <property type="entry name" value="Biotin_carboxylase_complex"/>
</dbReference>
<name>A0A380P7B1_WEIVI</name>
<feature type="domain" description="CoA carboxyltransferase N-terminal" evidence="12">
    <location>
        <begin position="480"/>
        <end position="699"/>
    </location>
</feature>
<comment type="cofactor">
    <cofactor evidence="1">
        <name>Mn(2+)</name>
        <dbReference type="ChEBI" id="CHEBI:29035"/>
    </cofactor>
</comment>
<feature type="domain" description="ATP-grasp" evidence="10">
    <location>
        <begin position="120"/>
        <end position="317"/>
    </location>
</feature>
<dbReference type="PROSITE" id="PS50979">
    <property type="entry name" value="BC"/>
    <property type="match status" value="1"/>
</dbReference>
<dbReference type="PRINTS" id="PR01070">
    <property type="entry name" value="ACCCTRFRASEB"/>
</dbReference>
<dbReference type="InterPro" id="IPR011764">
    <property type="entry name" value="Biotin_carboxylation_dom"/>
</dbReference>
<dbReference type="GO" id="GO:0005524">
    <property type="term" value="F:ATP binding"/>
    <property type="evidence" value="ECO:0007669"/>
    <property type="project" value="UniProtKB-UniRule"/>
</dbReference>
<dbReference type="InterPro" id="IPR011762">
    <property type="entry name" value="COA_CT_N"/>
</dbReference>
<dbReference type="PANTHER" id="PTHR18866">
    <property type="entry name" value="CARBOXYLASE:PYRUVATE/ACETYL-COA/PROPIONYL-COA CARBOXYLASE"/>
    <property type="match status" value="1"/>
</dbReference>
<evidence type="ECO:0000256" key="6">
    <source>
        <dbReference type="ARBA" id="ARBA00022840"/>
    </source>
</evidence>
<dbReference type="SUPFAM" id="SSF56059">
    <property type="entry name" value="Glutathione synthetase ATP-binding domain-like"/>
    <property type="match status" value="1"/>
</dbReference>
<evidence type="ECO:0000256" key="3">
    <source>
        <dbReference type="ARBA" id="ARBA00013263"/>
    </source>
</evidence>
<dbReference type="InterPro" id="IPR000438">
    <property type="entry name" value="Acetyl_CoA_COase_Trfase_b_su"/>
</dbReference>
<dbReference type="Pfam" id="PF02786">
    <property type="entry name" value="CPSase_L_D2"/>
    <property type="match status" value="1"/>
</dbReference>
<dbReference type="InterPro" id="IPR029045">
    <property type="entry name" value="ClpP/crotonase-like_dom_sf"/>
</dbReference>
<dbReference type="InterPro" id="IPR005481">
    <property type="entry name" value="BC-like_N"/>
</dbReference>
<dbReference type="InterPro" id="IPR005482">
    <property type="entry name" value="Biotin_COase_C"/>
</dbReference>
<evidence type="ECO:0000256" key="2">
    <source>
        <dbReference type="ARBA" id="ARBA00001946"/>
    </source>
</evidence>
<dbReference type="SMART" id="SM00878">
    <property type="entry name" value="Biotin_carb_C"/>
    <property type="match status" value="1"/>
</dbReference>
<protein>
    <recommendedName>
        <fullName evidence="3">biotin carboxylase</fullName>
        <ecNumber evidence="3">6.3.4.14</ecNumber>
    </recommendedName>
</protein>
<dbReference type="SUPFAM" id="SSF52440">
    <property type="entry name" value="PreATP-grasp domain"/>
    <property type="match status" value="1"/>
</dbReference>
<dbReference type="SUPFAM" id="SSF51246">
    <property type="entry name" value="Rudiment single hybrid motif"/>
    <property type="match status" value="1"/>
</dbReference>
<evidence type="ECO:0000256" key="1">
    <source>
        <dbReference type="ARBA" id="ARBA00001936"/>
    </source>
</evidence>
<dbReference type="GO" id="GO:0004075">
    <property type="term" value="F:biotin carboxylase activity"/>
    <property type="evidence" value="ECO:0007669"/>
    <property type="project" value="UniProtKB-EC"/>
</dbReference>
<gene>
    <name evidence="13" type="primary">accC_3</name>
    <name evidence="13" type="ORF">NCTC13645_02233</name>
</gene>
<reference evidence="13 14" key="1">
    <citation type="submission" date="2018-06" db="EMBL/GenBank/DDBJ databases">
        <authorList>
            <consortium name="Pathogen Informatics"/>
            <person name="Doyle S."/>
        </authorList>
    </citation>
    <scope>NUCLEOTIDE SEQUENCE [LARGE SCALE GENOMIC DNA]</scope>
    <source>
        <strain evidence="13 14">NCTC13645</strain>
    </source>
</reference>
<dbReference type="GO" id="GO:0003989">
    <property type="term" value="F:acetyl-CoA carboxylase activity"/>
    <property type="evidence" value="ECO:0007669"/>
    <property type="project" value="InterPro"/>
</dbReference>
<evidence type="ECO:0000256" key="7">
    <source>
        <dbReference type="ARBA" id="ARBA00023211"/>
    </source>
</evidence>
<dbReference type="PROSITE" id="PS00867">
    <property type="entry name" value="CPSASE_2"/>
    <property type="match status" value="1"/>
</dbReference>
<dbReference type="NCBIfam" id="NF006367">
    <property type="entry name" value="PRK08591.1"/>
    <property type="match status" value="1"/>
</dbReference>
<evidence type="ECO:0000259" key="10">
    <source>
        <dbReference type="PROSITE" id="PS50975"/>
    </source>
</evidence>
<evidence type="ECO:0000256" key="4">
    <source>
        <dbReference type="ARBA" id="ARBA00022598"/>
    </source>
</evidence>
<dbReference type="Pfam" id="PF00289">
    <property type="entry name" value="Biotin_carb_N"/>
    <property type="match status" value="1"/>
</dbReference>
<dbReference type="Pfam" id="PF02785">
    <property type="entry name" value="Biotin_carb_C"/>
    <property type="match status" value="1"/>
</dbReference>
<dbReference type="Gene3D" id="3.90.226.10">
    <property type="entry name" value="2-enoyl-CoA Hydratase, Chain A, domain 1"/>
    <property type="match status" value="1"/>
</dbReference>
<evidence type="ECO:0000256" key="9">
    <source>
        <dbReference type="PROSITE-ProRule" id="PRU00409"/>
    </source>
</evidence>
<dbReference type="Proteomes" id="UP000254621">
    <property type="component" value="Unassembled WGS sequence"/>
</dbReference>
<dbReference type="InterPro" id="IPR013815">
    <property type="entry name" value="ATP_grasp_subdomain_1"/>
</dbReference>
<dbReference type="InterPro" id="IPR016185">
    <property type="entry name" value="PreATP-grasp_dom_sf"/>
</dbReference>
<dbReference type="InterPro" id="IPR011054">
    <property type="entry name" value="Rudment_hybrid_motif"/>
</dbReference>
<feature type="domain" description="Biotin carboxylation" evidence="11">
    <location>
        <begin position="1"/>
        <end position="452"/>
    </location>
</feature>
<keyword evidence="8" id="KW-0092">Biotin</keyword>
<evidence type="ECO:0000256" key="5">
    <source>
        <dbReference type="ARBA" id="ARBA00022741"/>
    </source>
</evidence>
<dbReference type="Gene3D" id="3.40.50.20">
    <property type="match status" value="1"/>
</dbReference>
<proteinExistence type="predicted"/>
<organism evidence="13 14">
    <name type="scientific">Weissella viridescens</name>
    <name type="common">Lactobacillus viridescens</name>
    <dbReference type="NCBI Taxonomy" id="1629"/>
    <lineage>
        <taxon>Bacteria</taxon>
        <taxon>Bacillati</taxon>
        <taxon>Bacillota</taxon>
        <taxon>Bacilli</taxon>
        <taxon>Lactobacillales</taxon>
        <taxon>Lactobacillaceae</taxon>
        <taxon>Weissella</taxon>
    </lineage>
</organism>
<dbReference type="PANTHER" id="PTHR18866:SF33">
    <property type="entry name" value="METHYLCROTONOYL-COA CARBOXYLASE SUBUNIT ALPHA, MITOCHONDRIAL-RELATED"/>
    <property type="match status" value="1"/>
</dbReference>
<evidence type="ECO:0000313" key="14">
    <source>
        <dbReference type="Proteomes" id="UP000254621"/>
    </source>
</evidence>
<accession>A0A380P7B1</accession>
<sequence>MFKKVLVANRGEIAVRIIRTLREMGIQSVAVYSTADKDSLHVQLADEAVAIGGPRAQDSYLDMNNILSAALLTGAEAIHPGYGFLSENDMFAEMVTAVGIKWIGPSSEVIALMGNKAQAREAMRKADVPVIPGSEGFVRDIEAVESVANKIGYPILLKAAAGGGGKGMRFVYHQDELASQFADAQHEAQAAFGDDHLYVEKVMTNVRHIEMQILRDQQGNIVYLPERNCSLQRKNQKLIEETPAVGVSEQQRAELGAISKRAVDAIGYENTGTIEFLQDESGHFYFMEMNTRIQVEHPVTEMLVNIDLVRMQILIAAGESLQIKQSDLRMQGHVIEARLNAEVPETGFLPSTGTIDHLFWPNGGLGSRIDTGIYEHDQIKPYYDAMIGKVIAQDDNRTLAIQKLRRLLAETQIDGVQTTEVSNSICYMMLTLLRVILIRLILKMSFCQIGKSSLRRVTMGAAHQFKNEPSDAAKRVPDGLFVDCPYCHTHFYEKQLGKYKVCPNCGYGFRLTAHERVAQVLDDHSFVETNAELSLQNPDFPGYADKLHKAQRTTKLRDAVMTGTGTVKGQAVAVGIMDSHFVMGSLGTIVGEKITRLFELALQEKLPVILFTASGGARMQEGIQSLMQMAKISGVLARFQQAGLFYLVVLTDPTTGGVTASFAMDGDVTLAEPHALIGFAGRRVIEQTLHENYLMISTS</sequence>
<dbReference type="FunFam" id="3.40.50.20:FF:000010">
    <property type="entry name" value="Propionyl-CoA carboxylase subunit alpha"/>
    <property type="match status" value="1"/>
</dbReference>
<keyword evidence="5 9" id="KW-0547">Nucleotide-binding</keyword>
<dbReference type="GO" id="GO:0009317">
    <property type="term" value="C:acetyl-CoA carboxylase complex"/>
    <property type="evidence" value="ECO:0007669"/>
    <property type="project" value="InterPro"/>
</dbReference>
<dbReference type="SUPFAM" id="SSF52096">
    <property type="entry name" value="ClpP/crotonase"/>
    <property type="match status" value="1"/>
</dbReference>
<dbReference type="GO" id="GO:0006633">
    <property type="term" value="P:fatty acid biosynthetic process"/>
    <property type="evidence" value="ECO:0007669"/>
    <property type="project" value="InterPro"/>
</dbReference>
<evidence type="ECO:0000313" key="13">
    <source>
        <dbReference type="EMBL" id="SUP61101.1"/>
    </source>
</evidence>
<evidence type="ECO:0000256" key="8">
    <source>
        <dbReference type="ARBA" id="ARBA00023267"/>
    </source>
</evidence>
<comment type="cofactor">
    <cofactor evidence="2">
        <name>Mg(2+)</name>
        <dbReference type="ChEBI" id="CHEBI:18420"/>
    </cofactor>
</comment>
<dbReference type="InterPro" id="IPR011761">
    <property type="entry name" value="ATP-grasp"/>
</dbReference>
<evidence type="ECO:0000259" key="11">
    <source>
        <dbReference type="PROSITE" id="PS50979"/>
    </source>
</evidence>
<keyword evidence="4 13" id="KW-0436">Ligase</keyword>
<dbReference type="PROSITE" id="PS50975">
    <property type="entry name" value="ATP_GRASP"/>
    <property type="match status" value="1"/>
</dbReference>
<dbReference type="PROSITE" id="PS50980">
    <property type="entry name" value="COA_CT_NTER"/>
    <property type="match status" value="1"/>
</dbReference>
<dbReference type="InterPro" id="IPR005479">
    <property type="entry name" value="CPAse_ATP-bd"/>
</dbReference>
<dbReference type="Pfam" id="PF01039">
    <property type="entry name" value="Carboxyl_trans"/>
    <property type="match status" value="1"/>
</dbReference>
<keyword evidence="6 9" id="KW-0067">ATP-binding</keyword>
<dbReference type="Gene3D" id="3.30.1490.20">
    <property type="entry name" value="ATP-grasp fold, A domain"/>
    <property type="match status" value="1"/>
</dbReference>